<dbReference type="Proteomes" id="UP000501868">
    <property type="component" value="Chromosome"/>
</dbReference>
<accession>A0A6H1P583</accession>
<proteinExistence type="predicted"/>
<gene>
    <name evidence="1" type="ORF">HFZ78_19525</name>
</gene>
<sequence>MKKSQILFSEFVKEDRFAINEYLISLFNQIREYFPIQCTTEQQENGIKN</sequence>
<organism evidence="1 2">
    <name type="scientific">Priestia megaterium</name>
    <name type="common">Bacillus megaterium</name>
    <dbReference type="NCBI Taxonomy" id="1404"/>
    <lineage>
        <taxon>Bacteria</taxon>
        <taxon>Bacillati</taxon>
        <taxon>Bacillota</taxon>
        <taxon>Bacilli</taxon>
        <taxon>Bacillales</taxon>
        <taxon>Bacillaceae</taxon>
        <taxon>Priestia</taxon>
    </lineage>
</organism>
<evidence type="ECO:0000313" key="2">
    <source>
        <dbReference type="Proteomes" id="UP000501868"/>
    </source>
</evidence>
<evidence type="ECO:0000313" key="1">
    <source>
        <dbReference type="EMBL" id="QIZ08625.1"/>
    </source>
</evidence>
<dbReference type="AlphaFoldDB" id="A0A6H1P583"/>
<reference evidence="1 2" key="1">
    <citation type="submission" date="2020-04" db="EMBL/GenBank/DDBJ databases">
        <title>Genome-Wide Identification of 5-Methylcytosine Sites in Bacterial Genomes By High-Throughput Sequencing of MspJI Restriction Fragments.</title>
        <authorList>
            <person name="Wu V."/>
        </authorList>
    </citation>
    <scope>NUCLEOTIDE SEQUENCE [LARGE SCALE GENOMIC DNA]</scope>
    <source>
        <strain evidence="1 2">S2</strain>
    </source>
</reference>
<protein>
    <submittedName>
        <fullName evidence="1">Uncharacterized protein</fullName>
    </submittedName>
</protein>
<reference evidence="1 2" key="2">
    <citation type="submission" date="2020-04" db="EMBL/GenBank/DDBJ databases">
        <authorList>
            <person name="Fomenkov A."/>
            <person name="Anton B.P."/>
            <person name="Roberts R.J."/>
        </authorList>
    </citation>
    <scope>NUCLEOTIDE SEQUENCE [LARGE SCALE GENOMIC DNA]</scope>
    <source>
        <strain evidence="1 2">S2</strain>
    </source>
</reference>
<dbReference type="EMBL" id="CP051128">
    <property type="protein sequence ID" value="QIZ08625.1"/>
    <property type="molecule type" value="Genomic_DNA"/>
</dbReference>
<name>A0A6H1P583_PRIMG</name>